<feature type="chain" id="PRO_5012704391" description="DUF306 domain-containing protein" evidence="1">
    <location>
        <begin position="19"/>
        <end position="124"/>
    </location>
</feature>
<dbReference type="OrthoDB" id="4990393at2"/>
<feature type="signal peptide" evidence="1">
    <location>
        <begin position="1"/>
        <end position="18"/>
    </location>
</feature>
<feature type="domain" description="DUF306" evidence="2">
    <location>
        <begin position="35"/>
        <end position="85"/>
    </location>
</feature>
<evidence type="ECO:0000256" key="1">
    <source>
        <dbReference type="SAM" id="SignalP"/>
    </source>
</evidence>
<dbReference type="KEGG" id="tes:BW730_09955"/>
<sequence>MLRRLALASALTIVGALAACAPAAPTAVGTWTGEGNGQEAPSLELQQDGRLAGTDGCNRLMGTWKQDGDSLTFIQIASTAKFCEGVDVWLSGLETGTIDGETMAIFGKDGSEVGRLTKTEAAVG</sequence>
<dbReference type="RefSeq" id="WP_077686102.1">
    <property type="nucleotide sequence ID" value="NZ_CP019606.1"/>
</dbReference>
<dbReference type="STRING" id="1332264.BW730_09955"/>
<dbReference type="Pfam" id="PF03724">
    <property type="entry name" value="META"/>
    <property type="match status" value="1"/>
</dbReference>
<evidence type="ECO:0000313" key="3">
    <source>
        <dbReference type="EMBL" id="AQP47766.1"/>
    </source>
</evidence>
<name>A0A1Q2CNS5_9ACTN</name>
<dbReference type="Proteomes" id="UP000188145">
    <property type="component" value="Chromosome"/>
</dbReference>
<proteinExistence type="predicted"/>
<dbReference type="Gene3D" id="2.40.128.270">
    <property type="match status" value="1"/>
</dbReference>
<reference evidence="4" key="1">
    <citation type="submission" date="2017-02" db="EMBL/GenBank/DDBJ databases">
        <title>Tessaracoccus aquaemaris sp. nov., isolated from the intestine of a Korean rockfish, Sebastes schlegelii, in a marine aquaculture pond.</title>
        <authorList>
            <person name="Tak E.J."/>
            <person name="Bae J.-W."/>
        </authorList>
    </citation>
    <scope>NUCLEOTIDE SEQUENCE [LARGE SCALE GENOMIC DNA]</scope>
    <source>
        <strain evidence="4">NSG39</strain>
    </source>
</reference>
<evidence type="ECO:0000259" key="2">
    <source>
        <dbReference type="Pfam" id="PF03724"/>
    </source>
</evidence>
<accession>A0A1Q2CNS5</accession>
<evidence type="ECO:0000313" key="4">
    <source>
        <dbReference type="Proteomes" id="UP000188145"/>
    </source>
</evidence>
<dbReference type="PROSITE" id="PS51257">
    <property type="entry name" value="PROKAR_LIPOPROTEIN"/>
    <property type="match status" value="1"/>
</dbReference>
<protein>
    <recommendedName>
        <fullName evidence="2">DUF306 domain-containing protein</fullName>
    </recommendedName>
</protein>
<dbReference type="EMBL" id="CP019606">
    <property type="protein sequence ID" value="AQP47766.1"/>
    <property type="molecule type" value="Genomic_DNA"/>
</dbReference>
<dbReference type="InterPro" id="IPR005184">
    <property type="entry name" value="DUF306_Meta_HslJ"/>
</dbReference>
<dbReference type="InterPro" id="IPR038670">
    <property type="entry name" value="HslJ-like_sf"/>
</dbReference>
<organism evidence="3 4">
    <name type="scientific">Tessaracoccus aquimaris</name>
    <dbReference type="NCBI Taxonomy" id="1332264"/>
    <lineage>
        <taxon>Bacteria</taxon>
        <taxon>Bacillati</taxon>
        <taxon>Actinomycetota</taxon>
        <taxon>Actinomycetes</taxon>
        <taxon>Propionibacteriales</taxon>
        <taxon>Propionibacteriaceae</taxon>
        <taxon>Tessaracoccus</taxon>
    </lineage>
</organism>
<dbReference type="AlphaFoldDB" id="A0A1Q2CNS5"/>
<keyword evidence="1" id="KW-0732">Signal</keyword>
<gene>
    <name evidence="3" type="ORF">BW730_09955</name>
</gene>
<keyword evidence="4" id="KW-1185">Reference proteome</keyword>